<dbReference type="AlphaFoldDB" id="A0AA39NJW9"/>
<dbReference type="InterPro" id="IPR032675">
    <property type="entry name" value="LRR_dom_sf"/>
</dbReference>
<dbReference type="SUPFAM" id="SSF52047">
    <property type="entry name" value="RNI-like"/>
    <property type="match status" value="1"/>
</dbReference>
<name>A0AA39NJW9_ARMTA</name>
<accession>A0AA39NJW9</accession>
<dbReference type="Proteomes" id="UP001175211">
    <property type="component" value="Unassembled WGS sequence"/>
</dbReference>
<dbReference type="Gene3D" id="3.80.10.10">
    <property type="entry name" value="Ribonuclease Inhibitor"/>
    <property type="match status" value="1"/>
</dbReference>
<dbReference type="EMBL" id="JAUEPS010000003">
    <property type="protein sequence ID" value="KAK0466998.1"/>
    <property type="molecule type" value="Genomic_DNA"/>
</dbReference>
<protein>
    <recommendedName>
        <fullName evidence="3">F-box domain-containing protein</fullName>
    </recommendedName>
</protein>
<evidence type="ECO:0000313" key="1">
    <source>
        <dbReference type="EMBL" id="KAK0466998.1"/>
    </source>
</evidence>
<reference evidence="1" key="1">
    <citation type="submission" date="2023-06" db="EMBL/GenBank/DDBJ databases">
        <authorList>
            <consortium name="Lawrence Berkeley National Laboratory"/>
            <person name="Ahrendt S."/>
            <person name="Sahu N."/>
            <person name="Indic B."/>
            <person name="Wong-Bajracharya J."/>
            <person name="Merenyi Z."/>
            <person name="Ke H.-M."/>
            <person name="Monk M."/>
            <person name="Kocsube S."/>
            <person name="Drula E."/>
            <person name="Lipzen A."/>
            <person name="Balint B."/>
            <person name="Henrissat B."/>
            <person name="Andreopoulos B."/>
            <person name="Martin F.M."/>
            <person name="Harder C.B."/>
            <person name="Rigling D."/>
            <person name="Ford K.L."/>
            <person name="Foster G.D."/>
            <person name="Pangilinan J."/>
            <person name="Papanicolaou A."/>
            <person name="Barry K."/>
            <person name="LaButti K."/>
            <person name="Viragh M."/>
            <person name="Koriabine M."/>
            <person name="Yan M."/>
            <person name="Riley R."/>
            <person name="Champramary S."/>
            <person name="Plett K.L."/>
            <person name="Tsai I.J."/>
            <person name="Slot J."/>
            <person name="Sipos G."/>
            <person name="Plett J."/>
            <person name="Nagy L.G."/>
            <person name="Grigoriev I.V."/>
        </authorList>
    </citation>
    <scope>NUCLEOTIDE SEQUENCE</scope>
    <source>
        <strain evidence="1">CCBAS 213</strain>
    </source>
</reference>
<gene>
    <name evidence="1" type="ORF">EV420DRAFT_1506603</name>
</gene>
<sequence>MHQVLLIDEILQEIFHWCSVLEVNVLSQAARTCQAWKEPALDALYRQLPSVEPLWSLLPSVNGREEIIPSDKLQVFHSYARRVRHISHTTRSTKILQNPSMYTALCGKNSYIFPNLTTVKFRLSKSSSHPSLCLSPRLRELQLDVGFSAKDSSSEGLEYLREIALVACHLQSLTFRGLVPGQFDSIIRSMSTLHTLLLRTGRSVTVDVITSISTLPHLNYLELHAQHLEAFQIEDIWRSTSGSLRFPALQNLRLRSTPDFAILILQKMQSIAVHTLSLDIETRDQITPFWLALFNVMQERFSTSLEHVSIMHYLELDYDIPLDIDLINTIDFAALRSLARLRELRYLHFDTTVPMDIGTEDVTQMVAWWPNLRHLEMWPESVVDCDENSPRINSGSAIRLTLDVLPVISASLPKLESVALPLDTSGITEEIVSRLQVPGHRTLQAISFSYPHAPDTNLLPLYLRKLFPALRHVRRASGHDGLWASVAAKACYHTQSAS</sequence>
<comment type="caution">
    <text evidence="1">The sequence shown here is derived from an EMBL/GenBank/DDBJ whole genome shotgun (WGS) entry which is preliminary data.</text>
</comment>
<proteinExistence type="predicted"/>
<organism evidence="1 2">
    <name type="scientific">Armillaria tabescens</name>
    <name type="common">Ringless honey mushroom</name>
    <name type="synonym">Agaricus tabescens</name>
    <dbReference type="NCBI Taxonomy" id="1929756"/>
    <lineage>
        <taxon>Eukaryota</taxon>
        <taxon>Fungi</taxon>
        <taxon>Dikarya</taxon>
        <taxon>Basidiomycota</taxon>
        <taxon>Agaricomycotina</taxon>
        <taxon>Agaricomycetes</taxon>
        <taxon>Agaricomycetidae</taxon>
        <taxon>Agaricales</taxon>
        <taxon>Marasmiineae</taxon>
        <taxon>Physalacriaceae</taxon>
        <taxon>Desarmillaria</taxon>
    </lineage>
</organism>
<evidence type="ECO:0000313" key="2">
    <source>
        <dbReference type="Proteomes" id="UP001175211"/>
    </source>
</evidence>
<dbReference type="RefSeq" id="XP_060337590.1">
    <property type="nucleotide sequence ID" value="XM_060471328.1"/>
</dbReference>
<keyword evidence="2" id="KW-1185">Reference proteome</keyword>
<evidence type="ECO:0008006" key="3">
    <source>
        <dbReference type="Google" id="ProtNLM"/>
    </source>
</evidence>
<dbReference type="GeneID" id="85354876"/>